<accession>A0ABT7VA66</accession>
<dbReference type="EMBL" id="JAUDDZ010000010">
    <property type="protein sequence ID" value="MDM8275371.1"/>
    <property type="molecule type" value="Genomic_DNA"/>
</dbReference>
<dbReference type="InterPro" id="IPR001015">
    <property type="entry name" value="Ferrochelatase"/>
</dbReference>
<dbReference type="NCBIfam" id="TIGR00109">
    <property type="entry name" value="hemH"/>
    <property type="match status" value="1"/>
</dbReference>
<evidence type="ECO:0000256" key="5">
    <source>
        <dbReference type="ARBA" id="ARBA00023244"/>
    </source>
</evidence>
<dbReference type="SUPFAM" id="SSF53800">
    <property type="entry name" value="Chelatase"/>
    <property type="match status" value="1"/>
</dbReference>
<comment type="catalytic activity">
    <reaction evidence="6">
        <text>Fe-coproporphyrin III + 2 H(+) = coproporphyrin III + Fe(2+)</text>
        <dbReference type="Rhea" id="RHEA:49572"/>
        <dbReference type="ChEBI" id="CHEBI:15378"/>
        <dbReference type="ChEBI" id="CHEBI:29033"/>
        <dbReference type="ChEBI" id="CHEBI:68438"/>
        <dbReference type="ChEBI" id="CHEBI:131725"/>
        <dbReference type="EC" id="4.99.1.9"/>
    </reaction>
    <physiologicalReaction direction="right-to-left" evidence="6">
        <dbReference type="Rhea" id="RHEA:49574"/>
    </physiologicalReaction>
</comment>
<feature type="binding site" evidence="7">
    <location>
        <position position="204"/>
    </location>
    <ligand>
        <name>Fe(2+)</name>
        <dbReference type="ChEBI" id="CHEBI:29033"/>
    </ligand>
</feature>
<evidence type="ECO:0000256" key="7">
    <source>
        <dbReference type="HAMAP-Rule" id="MF_00323"/>
    </source>
</evidence>
<keyword evidence="7" id="KW-0479">Metal-binding</keyword>
<comment type="subcellular location">
    <subcellularLocation>
        <location evidence="7 8">Cytoplasm</location>
    </subcellularLocation>
</comment>
<reference evidence="10" key="1">
    <citation type="submission" date="2023-06" db="EMBL/GenBank/DDBJ databases">
        <title>Identification and characterization of horizontal gene transfer across gut microbiota members of farm animals based on homology search.</title>
        <authorList>
            <person name="Zeman M."/>
            <person name="Kubasova T."/>
            <person name="Jahodarova E."/>
            <person name="Nykrynova M."/>
            <person name="Rychlik I."/>
        </authorList>
    </citation>
    <scope>NUCLEOTIDE SEQUENCE [LARGE SCALE GENOMIC DNA]</scope>
    <source>
        <strain evidence="10">154_Feed</strain>
    </source>
</reference>
<keyword evidence="5 7" id="KW-0627">Porphyrin biosynthesis</keyword>
<dbReference type="PROSITE" id="PS00534">
    <property type="entry name" value="FERROCHELATASE"/>
    <property type="match status" value="1"/>
</dbReference>
<dbReference type="Gene3D" id="3.40.50.1400">
    <property type="match status" value="2"/>
</dbReference>
<feature type="binding site" evidence="7">
    <location>
        <position position="285"/>
    </location>
    <ligand>
        <name>Fe(2+)</name>
        <dbReference type="ChEBI" id="CHEBI:29033"/>
    </ligand>
</feature>
<keyword evidence="3 7" id="KW-0350">Heme biosynthesis</keyword>
<dbReference type="Pfam" id="PF00762">
    <property type="entry name" value="Ferrochelatase"/>
    <property type="match status" value="1"/>
</dbReference>
<gene>
    <name evidence="9" type="primary">hemH</name>
    <name evidence="7" type="synonym">cpfC</name>
    <name evidence="9" type="ORF">QUW28_07690</name>
</gene>
<dbReference type="CDD" id="cd03411">
    <property type="entry name" value="Ferrochelatase_N"/>
    <property type="match status" value="1"/>
</dbReference>
<protein>
    <recommendedName>
        <fullName evidence="7">Coproporphyrin III ferrochelatase</fullName>
        <ecNumber evidence="7">4.99.1.9</ecNumber>
    </recommendedName>
</protein>
<evidence type="ECO:0000313" key="10">
    <source>
        <dbReference type="Proteomes" id="UP001529421"/>
    </source>
</evidence>
<evidence type="ECO:0000256" key="4">
    <source>
        <dbReference type="ARBA" id="ARBA00023239"/>
    </source>
</evidence>
<evidence type="ECO:0000256" key="6">
    <source>
        <dbReference type="ARBA" id="ARBA00024536"/>
    </source>
</evidence>
<dbReference type="InterPro" id="IPR033644">
    <property type="entry name" value="Ferrochelatase_C"/>
</dbReference>
<dbReference type="InterPro" id="IPR033659">
    <property type="entry name" value="Ferrochelatase_N"/>
</dbReference>
<keyword evidence="4 7" id="KW-0456">Lyase</keyword>
<keyword evidence="7 8" id="KW-0963">Cytoplasm</keyword>
<evidence type="ECO:0000313" key="9">
    <source>
        <dbReference type="EMBL" id="MDM8275371.1"/>
    </source>
</evidence>
<comment type="similarity">
    <text evidence="7 8">Belongs to the ferrochelatase family.</text>
</comment>
<keyword evidence="2 7" id="KW-0408">Iron</keyword>
<comment type="pathway">
    <text evidence="1 7 8">Porphyrin-containing compound metabolism; protoheme biosynthesis.</text>
</comment>
<dbReference type="InterPro" id="IPR019772">
    <property type="entry name" value="Ferrochelatase_AS"/>
</dbReference>
<dbReference type="HAMAP" id="MF_00323">
    <property type="entry name" value="Ferrochelatase"/>
    <property type="match status" value="1"/>
</dbReference>
<dbReference type="EC" id="4.99.1.9" evidence="7"/>
<dbReference type="CDD" id="cd00419">
    <property type="entry name" value="Ferrochelatase_C"/>
    <property type="match status" value="1"/>
</dbReference>
<evidence type="ECO:0000256" key="2">
    <source>
        <dbReference type="ARBA" id="ARBA00023004"/>
    </source>
</evidence>
<dbReference type="RefSeq" id="WP_289545361.1">
    <property type="nucleotide sequence ID" value="NZ_JAUDDZ010000010.1"/>
</dbReference>
<organism evidence="9 10">
    <name type="scientific">Enorma phocaeensis</name>
    <dbReference type="NCBI Taxonomy" id="1871019"/>
    <lineage>
        <taxon>Bacteria</taxon>
        <taxon>Bacillati</taxon>
        <taxon>Actinomycetota</taxon>
        <taxon>Coriobacteriia</taxon>
        <taxon>Coriobacteriales</taxon>
        <taxon>Coriobacteriaceae</taxon>
        <taxon>Enorma</taxon>
    </lineage>
</organism>
<comment type="caution">
    <text evidence="9">The sequence shown here is derived from an EMBL/GenBank/DDBJ whole genome shotgun (WGS) entry which is preliminary data.</text>
</comment>
<dbReference type="PANTHER" id="PTHR11108:SF1">
    <property type="entry name" value="FERROCHELATASE, MITOCHONDRIAL"/>
    <property type="match status" value="1"/>
</dbReference>
<evidence type="ECO:0000256" key="8">
    <source>
        <dbReference type="RuleBase" id="RU000607"/>
    </source>
</evidence>
<dbReference type="PANTHER" id="PTHR11108">
    <property type="entry name" value="FERROCHELATASE"/>
    <property type="match status" value="1"/>
</dbReference>
<keyword evidence="10" id="KW-1185">Reference proteome</keyword>
<evidence type="ECO:0000256" key="3">
    <source>
        <dbReference type="ARBA" id="ARBA00023133"/>
    </source>
</evidence>
<sequence length="338" mass="37402">MMDSSARVDRVGVLLINTGSPDAPEPSAVRRYLAEFLMDPCVRPLPGPLWWIVLHLFVLPRRQEASAEKYRRIWREDGSPLVSIAGRLARSVQAEVARRRPEADFVVRPAMCYGQPSVARALSELRDAGCSSVVAVPLYPQSASSTTASALAHLRSALAALDWNPPLIEVEEYASRPAYLDAVAARIERDGFDAAHDMLLFSFHSIPCAHVEEGDTYVHQVEGTCRQVAQRLGVPKASWRLSYQSPFEDNRTWQGPFTSHALADLARVPRRTFMVCPGFSIDCLETLYDVEYELRGCFDAAAVPGAELRYVPCLNDGAEQARLIASVVEDCLDELRGA</sequence>
<comment type="caution">
    <text evidence="7">Lacks conserved residue(s) required for the propagation of feature annotation.</text>
</comment>
<dbReference type="Proteomes" id="UP001529421">
    <property type="component" value="Unassembled WGS sequence"/>
</dbReference>
<comment type="function">
    <text evidence="7 8">Involved in coproporphyrin-dependent heme b biosynthesis. Catalyzes the insertion of ferrous iron into coproporphyrin III to form Fe-coproporphyrin III.</text>
</comment>
<proteinExistence type="inferred from homology"/>
<name>A0ABT7VA66_9ACTN</name>
<evidence type="ECO:0000256" key="1">
    <source>
        <dbReference type="ARBA" id="ARBA00004744"/>
    </source>
</evidence>